<dbReference type="AlphaFoldDB" id="A0A2A2HVZ3"/>
<keyword evidence="1" id="KW-1133">Transmembrane helix</keyword>
<evidence type="ECO:0000256" key="1">
    <source>
        <dbReference type="SAM" id="Phobius"/>
    </source>
</evidence>
<protein>
    <recommendedName>
        <fullName evidence="4">ABC transporter permease</fullName>
    </recommendedName>
</protein>
<keyword evidence="3" id="KW-1185">Reference proteome</keyword>
<feature type="transmembrane region" description="Helical" evidence="1">
    <location>
        <begin position="327"/>
        <end position="345"/>
    </location>
</feature>
<feature type="transmembrane region" description="Helical" evidence="1">
    <location>
        <begin position="137"/>
        <end position="159"/>
    </location>
</feature>
<feature type="transmembrane region" description="Helical" evidence="1">
    <location>
        <begin position="165"/>
        <end position="189"/>
    </location>
</feature>
<evidence type="ECO:0008006" key="4">
    <source>
        <dbReference type="Google" id="ProtNLM"/>
    </source>
</evidence>
<dbReference type="OrthoDB" id="86287at2157"/>
<comment type="caution">
    <text evidence="2">The sequence shown here is derived from an EMBL/GenBank/DDBJ whole genome shotgun (WGS) entry which is preliminary data.</text>
</comment>
<keyword evidence="1" id="KW-0472">Membrane</keyword>
<dbReference type="Pfam" id="PF12679">
    <property type="entry name" value="ABC2_membrane_2"/>
    <property type="match status" value="1"/>
</dbReference>
<evidence type="ECO:0000313" key="3">
    <source>
        <dbReference type="Proteomes" id="UP000218164"/>
    </source>
</evidence>
<dbReference type="Proteomes" id="UP000218164">
    <property type="component" value="Unassembled WGS sequence"/>
</dbReference>
<accession>A0A2A2HVZ3</accession>
<feature type="transmembrane region" description="Helical" evidence="1">
    <location>
        <begin position="84"/>
        <end position="104"/>
    </location>
</feature>
<dbReference type="RefSeq" id="WP_095643731.1">
    <property type="nucleotide sequence ID" value="NZ_LMVP01000087.1"/>
</dbReference>
<keyword evidence="1" id="KW-0812">Transmembrane</keyword>
<feature type="transmembrane region" description="Helical" evidence="1">
    <location>
        <begin position="21"/>
        <end position="42"/>
    </location>
</feature>
<reference evidence="2 3" key="1">
    <citation type="journal article" date="2017" name="BMC Genomics">
        <title>Genomic analysis of methanogenic archaea reveals a shift towards energy conservation.</title>
        <authorList>
            <person name="Gilmore S.P."/>
            <person name="Henske J.K."/>
            <person name="Sexton J.A."/>
            <person name="Solomon K.V."/>
            <person name="Seppala S."/>
            <person name="Yoo J.I."/>
            <person name="Huyett L.M."/>
            <person name="Pressman A."/>
            <person name="Cogan J.Z."/>
            <person name="Kivenson V."/>
            <person name="Peng X."/>
            <person name="Tan Y."/>
            <person name="Valentine D.L."/>
            <person name="O'Malley M.A."/>
        </authorList>
    </citation>
    <scope>NUCLEOTIDE SEQUENCE [LARGE SCALE GENOMIC DNA]</scope>
    <source>
        <strain evidence="2 3">MC-15</strain>
    </source>
</reference>
<evidence type="ECO:0000313" key="2">
    <source>
        <dbReference type="EMBL" id="PAV13466.1"/>
    </source>
</evidence>
<dbReference type="PANTHER" id="PTHR43471">
    <property type="entry name" value="ABC TRANSPORTER PERMEASE"/>
    <property type="match status" value="1"/>
</dbReference>
<organism evidence="2 3">
    <name type="scientific">Methanosarcina spelaei</name>
    <dbReference type="NCBI Taxonomy" id="1036679"/>
    <lineage>
        <taxon>Archaea</taxon>
        <taxon>Methanobacteriati</taxon>
        <taxon>Methanobacteriota</taxon>
        <taxon>Stenosarchaea group</taxon>
        <taxon>Methanomicrobia</taxon>
        <taxon>Methanosarcinales</taxon>
        <taxon>Methanosarcinaceae</taxon>
        <taxon>Methanosarcina</taxon>
    </lineage>
</organism>
<sequence>MNNNKVAVIAKKEFFDSIKSKTFLTIFGIFLLLMLVSSVMGINNYNKQLDQYQKSQVENQNPDKNSVFTDFPEPKLTAVVFQEMVTNIGVIGAILAIILGYNAVSGEKERGNLKLILSYPLYREDVVNGKFFGKIGILILTLAITSILSIACALVMGVNLTGSDLIAIALFMVISTLYLITFLEISIFFSTVSKSGTSSILYSFMFWILSTMIITSFSGVVADAMVPTDDTAFYGGKISSTNSVSIVVSDNGETNLSEDGGESTFEKYQKKWKIQNTIESLISPTQNYEQVASAILGNDFVNSLTESDSSQNEIDMFETISGKMSNIITMLVWAIISLVGTYVVFMRQDIR</sequence>
<feature type="transmembrane region" description="Helical" evidence="1">
    <location>
        <begin position="201"/>
        <end position="222"/>
    </location>
</feature>
<proteinExistence type="predicted"/>
<name>A0A2A2HVZ3_9EURY</name>
<dbReference type="PANTHER" id="PTHR43471:SF13">
    <property type="entry name" value="ABC-2 TYPE TRANSPORT SYSTEM PERMEASE PROTEIN"/>
    <property type="match status" value="1"/>
</dbReference>
<dbReference type="EMBL" id="LMVP01000087">
    <property type="protein sequence ID" value="PAV13466.1"/>
    <property type="molecule type" value="Genomic_DNA"/>
</dbReference>
<gene>
    <name evidence="2" type="ORF">ASJ81_17745</name>
</gene>
<dbReference type="GO" id="GO:0005886">
    <property type="term" value="C:plasma membrane"/>
    <property type="evidence" value="ECO:0007669"/>
    <property type="project" value="UniProtKB-SubCell"/>
</dbReference>
<dbReference type="GO" id="GO:0140359">
    <property type="term" value="F:ABC-type transporter activity"/>
    <property type="evidence" value="ECO:0007669"/>
    <property type="project" value="InterPro"/>
</dbReference>